<protein>
    <submittedName>
        <fullName evidence="1">Uncharacterized protein</fullName>
    </submittedName>
</protein>
<proteinExistence type="predicted"/>
<evidence type="ECO:0000313" key="1">
    <source>
        <dbReference type="EMBL" id="KAK7397147.1"/>
    </source>
</evidence>
<organism evidence="1 2">
    <name type="scientific">Psophocarpus tetragonolobus</name>
    <name type="common">Winged bean</name>
    <name type="synonym">Dolichos tetragonolobus</name>
    <dbReference type="NCBI Taxonomy" id="3891"/>
    <lineage>
        <taxon>Eukaryota</taxon>
        <taxon>Viridiplantae</taxon>
        <taxon>Streptophyta</taxon>
        <taxon>Embryophyta</taxon>
        <taxon>Tracheophyta</taxon>
        <taxon>Spermatophyta</taxon>
        <taxon>Magnoliopsida</taxon>
        <taxon>eudicotyledons</taxon>
        <taxon>Gunneridae</taxon>
        <taxon>Pentapetalae</taxon>
        <taxon>rosids</taxon>
        <taxon>fabids</taxon>
        <taxon>Fabales</taxon>
        <taxon>Fabaceae</taxon>
        <taxon>Papilionoideae</taxon>
        <taxon>50 kb inversion clade</taxon>
        <taxon>NPAAA clade</taxon>
        <taxon>indigoferoid/millettioid clade</taxon>
        <taxon>Phaseoleae</taxon>
        <taxon>Psophocarpus</taxon>
    </lineage>
</organism>
<gene>
    <name evidence="1" type="ORF">VNO78_18314</name>
</gene>
<reference evidence="1 2" key="1">
    <citation type="submission" date="2024-01" db="EMBL/GenBank/DDBJ databases">
        <title>The genomes of 5 underutilized Papilionoideae crops provide insights into root nodulation and disease resistanc.</title>
        <authorList>
            <person name="Jiang F."/>
        </authorList>
    </citation>
    <scope>NUCLEOTIDE SEQUENCE [LARGE SCALE GENOMIC DNA]</scope>
    <source>
        <strain evidence="1">DUOXIRENSHENG_FW03</strain>
        <tissue evidence="1">Leaves</tissue>
    </source>
</reference>
<dbReference type="EMBL" id="JAYMYS010000004">
    <property type="protein sequence ID" value="KAK7397147.1"/>
    <property type="molecule type" value="Genomic_DNA"/>
</dbReference>
<dbReference type="AlphaFoldDB" id="A0AAN9SJ80"/>
<comment type="caution">
    <text evidence="1">The sequence shown here is derived from an EMBL/GenBank/DDBJ whole genome shotgun (WGS) entry which is preliminary data.</text>
</comment>
<name>A0AAN9SJ80_PSOTE</name>
<evidence type="ECO:0000313" key="2">
    <source>
        <dbReference type="Proteomes" id="UP001386955"/>
    </source>
</evidence>
<keyword evidence="2" id="KW-1185">Reference proteome</keyword>
<dbReference type="Proteomes" id="UP001386955">
    <property type="component" value="Unassembled WGS sequence"/>
</dbReference>
<sequence length="373" mass="40802">MISGQNHYRHVDASLRLIQSRTNSLAHGPLYASMALLLSNLSNRLPLSRTCTAAVPVQPPDILYAIQTQQPPAPDLLFATFSGAPSSTDHSPRVFKQPESPLPTCVAVVPYLHRHGSRITTKSPLRHTNPTTINPDLLLATFSVAPPPTDPPPPFILVASSLSLSFQTLTARVLKKDRVFKQQESPFLTCTVVVPYLHCSGSRTAAASLFLIQGQAFSLLRDKRASRSLSHPLPLHNLPLFSSWSLPQRLLLGKVPHLCHLPAHLSISEADKEELEEPFSADEIKAAVWACEGGKSPGYIYVISSRAKCSVWWRDIWDIDASRHRNPGWFSINIGRKLGNGVGTVASYLDRGRTIIGSFSEVICFGPTEGGVS</sequence>
<accession>A0AAN9SJ80</accession>